<dbReference type="InterPro" id="IPR005749">
    <property type="entry name" value="Ribosomal_uL15_bac-type"/>
</dbReference>
<comment type="caution">
    <text evidence="9">The sequence shown here is derived from an EMBL/GenBank/DDBJ whole genome shotgun (WGS) entry which is preliminary data.</text>
</comment>
<evidence type="ECO:0000256" key="2">
    <source>
        <dbReference type="ARBA" id="ARBA00022884"/>
    </source>
</evidence>
<feature type="domain" description="Large ribosomal subunit protein uL15/eL18" evidence="8">
    <location>
        <begin position="89"/>
        <end position="156"/>
    </location>
</feature>
<reference evidence="9 10" key="1">
    <citation type="submission" date="2016-04" db="EMBL/GenBank/DDBJ databases">
        <authorList>
            <person name="Evans L.H."/>
            <person name="Alamgir A."/>
            <person name="Owens N."/>
            <person name="Weber N.D."/>
            <person name="Virtaneva K."/>
            <person name="Barbian K."/>
            <person name="Babar A."/>
            <person name="Rosenke K."/>
        </authorList>
    </citation>
    <scope>NUCLEOTIDE SEQUENCE [LARGE SCALE GENOMIC DNA]</scope>
    <source>
        <strain evidence="9 10">LMa1</strain>
    </source>
</reference>
<dbReference type="PANTHER" id="PTHR12934">
    <property type="entry name" value="50S RIBOSOMAL PROTEIN L15"/>
    <property type="match status" value="1"/>
</dbReference>
<keyword evidence="2 5" id="KW-0694">RNA-binding</keyword>
<dbReference type="OrthoDB" id="9810293at2"/>
<keyword evidence="3 5" id="KW-0689">Ribosomal protein</keyword>
<protein>
    <recommendedName>
        <fullName evidence="5">Large ribosomal subunit protein uL15</fullName>
    </recommendedName>
</protein>
<dbReference type="GO" id="GO:0003735">
    <property type="term" value="F:structural constituent of ribosome"/>
    <property type="evidence" value="ECO:0007669"/>
    <property type="project" value="InterPro"/>
</dbReference>
<sequence length="158" mass="16630">MQKNIAGGVNVVQLHELKPNKGARKKPTRKGQGVGSGLGKTAGRGQKGQKARSGGGVRPGFEGGQMPLQRRLPKRGFSNAPFKKEIIAINLDMLNRFDNGAVITPETLLEARVIKKTGDGVKILGQGELEKSLTVQAHAFSKAAAEKIVAAGGKAEVI</sequence>
<dbReference type="Gene3D" id="3.100.10.10">
    <property type="match status" value="1"/>
</dbReference>
<dbReference type="GO" id="GO:0006412">
    <property type="term" value="P:translation"/>
    <property type="evidence" value="ECO:0007669"/>
    <property type="project" value="UniProtKB-UniRule"/>
</dbReference>
<keyword evidence="4 5" id="KW-0687">Ribonucleoprotein</keyword>
<feature type="compositionally biased region" description="Gly residues" evidence="7">
    <location>
        <begin position="53"/>
        <end position="63"/>
    </location>
</feature>
<name>A0A1B7LDH9_9FIRM</name>
<comment type="function">
    <text evidence="5">Binds to the 23S rRNA.</text>
</comment>
<evidence type="ECO:0000256" key="1">
    <source>
        <dbReference type="ARBA" id="ARBA00007320"/>
    </source>
</evidence>
<dbReference type="GO" id="GO:0022625">
    <property type="term" value="C:cytosolic large ribosomal subunit"/>
    <property type="evidence" value="ECO:0007669"/>
    <property type="project" value="TreeGrafter"/>
</dbReference>
<evidence type="ECO:0000256" key="6">
    <source>
        <dbReference type="RuleBase" id="RU003888"/>
    </source>
</evidence>
<feature type="region of interest" description="Disordered" evidence="7">
    <location>
        <begin position="1"/>
        <end position="75"/>
    </location>
</feature>
<dbReference type="GO" id="GO:0019843">
    <property type="term" value="F:rRNA binding"/>
    <property type="evidence" value="ECO:0007669"/>
    <property type="project" value="UniProtKB-UniRule"/>
</dbReference>
<dbReference type="InterPro" id="IPR036227">
    <property type="entry name" value="Ribosomal_uL15/eL18_sf"/>
</dbReference>
<comment type="similarity">
    <text evidence="1 5 6">Belongs to the universal ribosomal protein uL15 family.</text>
</comment>
<keyword evidence="10" id="KW-1185">Reference proteome</keyword>
<keyword evidence="5" id="KW-0699">rRNA-binding</keyword>
<evidence type="ECO:0000256" key="4">
    <source>
        <dbReference type="ARBA" id="ARBA00023274"/>
    </source>
</evidence>
<dbReference type="HAMAP" id="MF_01341">
    <property type="entry name" value="Ribosomal_uL15"/>
    <property type="match status" value="1"/>
</dbReference>
<organism evidence="9 10">
    <name type="scientific">Desulfotomaculum copahuensis</name>
    <dbReference type="NCBI Taxonomy" id="1838280"/>
    <lineage>
        <taxon>Bacteria</taxon>
        <taxon>Bacillati</taxon>
        <taxon>Bacillota</taxon>
        <taxon>Clostridia</taxon>
        <taxon>Eubacteriales</taxon>
        <taxon>Desulfotomaculaceae</taxon>
        <taxon>Desulfotomaculum</taxon>
    </lineage>
</organism>
<dbReference type="InterPro" id="IPR030878">
    <property type="entry name" value="Ribosomal_uL15"/>
</dbReference>
<evidence type="ECO:0000256" key="3">
    <source>
        <dbReference type="ARBA" id="ARBA00022980"/>
    </source>
</evidence>
<dbReference type="STRING" id="1838280.A6M21_11510"/>
<dbReference type="AlphaFoldDB" id="A0A1B7LDH9"/>
<gene>
    <name evidence="5" type="primary">rplO</name>
    <name evidence="9" type="ORF">A6M21_11510</name>
</gene>
<evidence type="ECO:0000313" key="10">
    <source>
        <dbReference type="Proteomes" id="UP000078532"/>
    </source>
</evidence>
<feature type="compositionally biased region" description="Gly residues" evidence="7">
    <location>
        <begin position="32"/>
        <end position="46"/>
    </location>
</feature>
<dbReference type="RefSeq" id="WP_066668992.1">
    <property type="nucleotide sequence ID" value="NZ_LYVF01000167.1"/>
</dbReference>
<dbReference type="NCBIfam" id="TIGR01071">
    <property type="entry name" value="rplO_bact"/>
    <property type="match status" value="1"/>
</dbReference>
<accession>A0A1B7LDH9</accession>
<dbReference type="Proteomes" id="UP000078532">
    <property type="component" value="Unassembled WGS sequence"/>
</dbReference>
<dbReference type="Pfam" id="PF00828">
    <property type="entry name" value="Ribosomal_L27A"/>
    <property type="match status" value="1"/>
</dbReference>
<proteinExistence type="inferred from homology"/>
<evidence type="ECO:0000259" key="8">
    <source>
        <dbReference type="Pfam" id="PF00828"/>
    </source>
</evidence>
<dbReference type="PROSITE" id="PS00475">
    <property type="entry name" value="RIBOSOMAL_L15"/>
    <property type="match status" value="1"/>
</dbReference>
<dbReference type="InterPro" id="IPR021131">
    <property type="entry name" value="Ribosomal_uL15/eL18"/>
</dbReference>
<comment type="subunit">
    <text evidence="5">Part of the 50S ribosomal subunit.</text>
</comment>
<evidence type="ECO:0000313" key="9">
    <source>
        <dbReference type="EMBL" id="OAT81163.1"/>
    </source>
</evidence>
<dbReference type="SUPFAM" id="SSF52080">
    <property type="entry name" value="Ribosomal proteins L15p and L18e"/>
    <property type="match status" value="1"/>
</dbReference>
<dbReference type="InterPro" id="IPR001196">
    <property type="entry name" value="Ribosomal_uL15_CS"/>
</dbReference>
<dbReference type="PANTHER" id="PTHR12934:SF11">
    <property type="entry name" value="LARGE RIBOSOMAL SUBUNIT PROTEIN UL15M"/>
    <property type="match status" value="1"/>
</dbReference>
<evidence type="ECO:0000256" key="7">
    <source>
        <dbReference type="SAM" id="MobiDB-lite"/>
    </source>
</evidence>
<evidence type="ECO:0000256" key="5">
    <source>
        <dbReference type="HAMAP-Rule" id="MF_01341"/>
    </source>
</evidence>
<dbReference type="EMBL" id="LYVF01000167">
    <property type="protein sequence ID" value="OAT81163.1"/>
    <property type="molecule type" value="Genomic_DNA"/>
</dbReference>